<evidence type="ECO:0000256" key="4">
    <source>
        <dbReference type="PROSITE-ProRule" id="PRU00146"/>
    </source>
</evidence>
<dbReference type="SMART" id="SM00249">
    <property type="entry name" value="PHD"/>
    <property type="match status" value="1"/>
</dbReference>
<dbReference type="InterPro" id="IPR019787">
    <property type="entry name" value="Znf_PHD-finger"/>
</dbReference>
<proteinExistence type="predicted"/>
<sequence>MGDEATETAAFAAQPDAEPQPPPAKKRRGREEDLRRVAEIVMVLSAMVEMRAGKEPTETERALAAEARERLARACEELRPKDLFSSEAVRVVVEDLGLNRSKDPVLTFRPPKMSIAERVLHTKKKMEESRDFASSTHVSQPQSISFAPSSEPHGSHRFITGKLSPMVLSAGGFPNNSSCVHVPAPASSMFSMKQTPISEAHSALVKSSFGKDSPSAACSIEAVNQRLDARINGPTYFTLVRPTVVANYLPDKASVSGISTSAALAAHSQANNLLVNHEIKVLQASHQMMKIHDTKSSVVQTTQANTAIGNQPSQGLTFVPVTSFTGNHSEIAKSIMSVVQPRVPDCPNLPAPSTEYMGRPLNCQVCKLIITDVESLLVCDACEKGTHLKCLQSHGAKVVPKADWYCQKCLSTSNGKPFPPKYGRVTRQITAVKTTSSGGGTIPLEKNWENPEPKLNHQKLAVNENLSSSGVAQTSNMFGRLEEVSRESNLSNRKEFEEAYSNWKKPGEGMNSGISVNNLGENSGFASSTPAAPSGNTDCQAARIKLSEAEALEPFVSDSQSRSSDKQPNQSLSTSEIQTSVCEIMPDIKTQSEFLCSNQKHEIGVEIASQSHFPSDLQVPNEINVPIIAESTENLVQKTSIPITDELEDTSKFSEASTSQVLKVKVEGEHGSELIHDQILGNIRDMACCGNSSMEVLHKFDWVGDIIEVLDDRTYYNSCRINGCIIKLQDNVIVSMDNQNFYPAKLLSLWEDNKVSSKLALVNDYCFPGTLPESVMQPSTPMQDEVYASDKISTISASSICGLCIVLPEDKFREETDRRTFSADKADGLNSIFLCKWKFDRTNGIFQCPAQFI</sequence>
<evidence type="ECO:0000256" key="2">
    <source>
        <dbReference type="ARBA" id="ARBA00022771"/>
    </source>
</evidence>
<evidence type="ECO:0000256" key="5">
    <source>
        <dbReference type="SAM" id="MobiDB-lite"/>
    </source>
</evidence>
<dbReference type="Gene3D" id="2.30.30.490">
    <property type="match status" value="1"/>
</dbReference>
<dbReference type="InterPro" id="IPR001025">
    <property type="entry name" value="BAH_dom"/>
</dbReference>
<dbReference type="Gene3D" id="3.30.40.10">
    <property type="entry name" value="Zinc/RING finger domain, C3HC4 (zinc finger)"/>
    <property type="match status" value="1"/>
</dbReference>
<dbReference type="PROSITE" id="PS50016">
    <property type="entry name" value="ZF_PHD_2"/>
    <property type="match status" value="1"/>
</dbReference>
<dbReference type="GO" id="GO:0008270">
    <property type="term" value="F:zinc ion binding"/>
    <property type="evidence" value="ECO:0007669"/>
    <property type="project" value="UniProtKB-KW"/>
</dbReference>
<dbReference type="EMBL" id="JBBWWQ010000001">
    <property type="protein sequence ID" value="KAK8956752.1"/>
    <property type="molecule type" value="Genomic_DNA"/>
</dbReference>
<evidence type="ECO:0000313" key="8">
    <source>
        <dbReference type="EMBL" id="KAK8956752.1"/>
    </source>
</evidence>
<dbReference type="InterPro" id="IPR011011">
    <property type="entry name" value="Znf_FYVE_PHD"/>
</dbReference>
<gene>
    <name evidence="8" type="ORF">KSP39_PZI000047</name>
</gene>
<name>A0AAP0C1M7_9ASPA</name>
<evidence type="ECO:0000259" key="7">
    <source>
        <dbReference type="PROSITE" id="PS51038"/>
    </source>
</evidence>
<evidence type="ECO:0000313" key="9">
    <source>
        <dbReference type="Proteomes" id="UP001418222"/>
    </source>
</evidence>
<dbReference type="Pfam" id="PF25073">
    <property type="entry name" value="DUF7797"/>
    <property type="match status" value="1"/>
</dbReference>
<dbReference type="InterPro" id="IPR056699">
    <property type="entry name" value="DUF7797"/>
</dbReference>
<evidence type="ECO:0000256" key="3">
    <source>
        <dbReference type="ARBA" id="ARBA00022833"/>
    </source>
</evidence>
<feature type="compositionally biased region" description="Polar residues" evidence="5">
    <location>
        <begin position="132"/>
        <end position="148"/>
    </location>
</feature>
<keyword evidence="3" id="KW-0862">Zinc</keyword>
<feature type="compositionally biased region" description="Low complexity" evidence="5">
    <location>
        <begin position="7"/>
        <end position="17"/>
    </location>
</feature>
<dbReference type="InterPro" id="IPR001965">
    <property type="entry name" value="Znf_PHD"/>
</dbReference>
<protein>
    <submittedName>
        <fullName evidence="8">PHD finger protein</fullName>
    </submittedName>
</protein>
<feature type="domain" description="PHD-type" evidence="6">
    <location>
        <begin position="360"/>
        <end position="412"/>
    </location>
</feature>
<dbReference type="InterPro" id="IPR019786">
    <property type="entry name" value="Zinc_finger_PHD-type_CS"/>
</dbReference>
<dbReference type="SUPFAM" id="SSF57903">
    <property type="entry name" value="FYVE/PHD zinc finger"/>
    <property type="match status" value="1"/>
</dbReference>
<dbReference type="InterPro" id="IPR043151">
    <property type="entry name" value="BAH_sf"/>
</dbReference>
<dbReference type="PANTHER" id="PTHR47527">
    <property type="entry name" value="RING/FYVE/PHD ZINC FINGER SUPERFAMILY PROTEIN"/>
    <property type="match status" value="1"/>
</dbReference>
<feature type="region of interest" description="Disordered" evidence="5">
    <location>
        <begin position="1"/>
        <end position="32"/>
    </location>
</feature>
<dbReference type="CDD" id="cd04370">
    <property type="entry name" value="BAH"/>
    <property type="match status" value="1"/>
</dbReference>
<accession>A0AAP0C1M7</accession>
<dbReference type="PROSITE" id="PS01359">
    <property type="entry name" value="ZF_PHD_1"/>
    <property type="match status" value="1"/>
</dbReference>
<keyword evidence="1" id="KW-0479">Metal-binding</keyword>
<dbReference type="AlphaFoldDB" id="A0AAP0C1M7"/>
<organism evidence="8 9">
    <name type="scientific">Platanthera zijinensis</name>
    <dbReference type="NCBI Taxonomy" id="2320716"/>
    <lineage>
        <taxon>Eukaryota</taxon>
        <taxon>Viridiplantae</taxon>
        <taxon>Streptophyta</taxon>
        <taxon>Embryophyta</taxon>
        <taxon>Tracheophyta</taxon>
        <taxon>Spermatophyta</taxon>
        <taxon>Magnoliopsida</taxon>
        <taxon>Liliopsida</taxon>
        <taxon>Asparagales</taxon>
        <taxon>Orchidaceae</taxon>
        <taxon>Orchidoideae</taxon>
        <taxon>Orchideae</taxon>
        <taxon>Orchidinae</taxon>
        <taxon>Platanthera</taxon>
    </lineage>
</organism>
<feature type="region of interest" description="Disordered" evidence="5">
    <location>
        <begin position="553"/>
        <end position="576"/>
    </location>
</feature>
<dbReference type="PANTHER" id="PTHR47527:SF3">
    <property type="entry name" value="RING_FYVE_PHD ZINC FINGER SUPERFAMILY PROTEIN"/>
    <property type="match status" value="1"/>
</dbReference>
<feature type="region of interest" description="Disordered" evidence="5">
    <location>
        <begin position="127"/>
        <end position="157"/>
    </location>
</feature>
<reference evidence="8 9" key="1">
    <citation type="journal article" date="2022" name="Nat. Plants">
        <title>Genomes of leafy and leafless Platanthera orchids illuminate the evolution of mycoheterotrophy.</title>
        <authorList>
            <person name="Li M.H."/>
            <person name="Liu K.W."/>
            <person name="Li Z."/>
            <person name="Lu H.C."/>
            <person name="Ye Q.L."/>
            <person name="Zhang D."/>
            <person name="Wang J.Y."/>
            <person name="Li Y.F."/>
            <person name="Zhong Z.M."/>
            <person name="Liu X."/>
            <person name="Yu X."/>
            <person name="Liu D.K."/>
            <person name="Tu X.D."/>
            <person name="Liu B."/>
            <person name="Hao Y."/>
            <person name="Liao X.Y."/>
            <person name="Jiang Y.T."/>
            <person name="Sun W.H."/>
            <person name="Chen J."/>
            <person name="Chen Y.Q."/>
            <person name="Ai Y."/>
            <person name="Zhai J.W."/>
            <person name="Wu S.S."/>
            <person name="Zhou Z."/>
            <person name="Hsiao Y.Y."/>
            <person name="Wu W.L."/>
            <person name="Chen Y.Y."/>
            <person name="Lin Y.F."/>
            <person name="Hsu J.L."/>
            <person name="Li C.Y."/>
            <person name="Wang Z.W."/>
            <person name="Zhao X."/>
            <person name="Zhong W.Y."/>
            <person name="Ma X.K."/>
            <person name="Ma L."/>
            <person name="Huang J."/>
            <person name="Chen G.Z."/>
            <person name="Huang M.Z."/>
            <person name="Huang L."/>
            <person name="Peng D.H."/>
            <person name="Luo Y.B."/>
            <person name="Zou S.Q."/>
            <person name="Chen S.P."/>
            <person name="Lan S."/>
            <person name="Tsai W.C."/>
            <person name="Van de Peer Y."/>
            <person name="Liu Z.J."/>
        </authorList>
    </citation>
    <scope>NUCLEOTIDE SEQUENCE [LARGE SCALE GENOMIC DNA]</scope>
    <source>
        <strain evidence="8">Lor287</strain>
    </source>
</reference>
<dbReference type="Pfam" id="PF00628">
    <property type="entry name" value="PHD"/>
    <property type="match status" value="1"/>
</dbReference>
<dbReference type="InterPro" id="IPR013083">
    <property type="entry name" value="Znf_RING/FYVE/PHD"/>
</dbReference>
<dbReference type="GO" id="GO:0003682">
    <property type="term" value="F:chromatin binding"/>
    <property type="evidence" value="ECO:0007669"/>
    <property type="project" value="InterPro"/>
</dbReference>
<evidence type="ECO:0000256" key="1">
    <source>
        <dbReference type="ARBA" id="ARBA00022723"/>
    </source>
</evidence>
<comment type="caution">
    <text evidence="8">The sequence shown here is derived from an EMBL/GenBank/DDBJ whole genome shotgun (WGS) entry which is preliminary data.</text>
</comment>
<keyword evidence="2 4" id="KW-0863">Zinc-finger</keyword>
<dbReference type="Proteomes" id="UP001418222">
    <property type="component" value="Unassembled WGS sequence"/>
</dbReference>
<dbReference type="PROSITE" id="PS51038">
    <property type="entry name" value="BAH"/>
    <property type="match status" value="1"/>
</dbReference>
<evidence type="ECO:0000259" key="6">
    <source>
        <dbReference type="PROSITE" id="PS50016"/>
    </source>
</evidence>
<keyword evidence="9" id="KW-1185">Reference proteome</keyword>
<feature type="domain" description="BAH" evidence="7">
    <location>
        <begin position="724"/>
        <end position="850"/>
    </location>
</feature>
<feature type="compositionally biased region" description="Polar residues" evidence="5">
    <location>
        <begin position="557"/>
        <end position="576"/>
    </location>
</feature>